<dbReference type="PANTHER" id="PTHR43100">
    <property type="entry name" value="GLUTAMATE SYNTHASE [NADPH] SMALL CHAIN"/>
    <property type="match status" value="1"/>
</dbReference>
<keyword evidence="2 7" id="KW-0560">Oxidoreductase</keyword>
<feature type="domain" description="Dihydroprymidine dehydrogenase" evidence="6">
    <location>
        <begin position="23"/>
        <end position="131"/>
    </location>
</feature>
<comment type="pathway">
    <text evidence="4">Amino-acid biosynthesis.</text>
</comment>
<sequence length="479" mass="52814">MGDPKGFLKISRSEPSRRSASERIQDWNEIYKPMPEEVLKQQGARCMDCGVPFCQGWSGCPVQNMIPEWNDLVARGRWKDALKALHSTNNFPEFTGRLCPAPCEGACVLGIIDEPVAIRVTEWNIIDRGFSEGWVAPIIPTQETGKKIAVIGSGPAGLAAAQQLRRNGHSVTVFEKDGRIGGLLRYGIPDFKMEKWVLERRLKQMTAEGVVFKTNVHVGENLSLETLKKDFDAICLTTGASVARDLNVPGRDLKGIHLAMDFLTQQNKRNAGDTIDSALAISAKDKRVVILGGGDTGADCLGTSHRQGAKEIHQIELLPEPPAQRSEDTPWPLWPMQLRTSAAHEEGGIREWSFMTKKFSGENDQVKKLHGVRVEKTTTDSGAIKFNEVPDSDFEIECDLVLLAMGFTGPQKKGLLSDLEIKTNERGNVIVDEHRMTNIEGVFAAGDIRLGASLIVWAIYEGREAAKGIEAYLSKSVRN</sequence>
<evidence type="ECO:0000259" key="6">
    <source>
        <dbReference type="Pfam" id="PF14691"/>
    </source>
</evidence>
<protein>
    <submittedName>
        <fullName evidence="7">Glutamate synthase [NADPH] small chain</fullName>
        <ecNumber evidence="7">1.4.1.13</ecNumber>
    </submittedName>
</protein>
<dbReference type="EMBL" id="UOGF01000060">
    <property type="protein sequence ID" value="VAX30358.1"/>
    <property type="molecule type" value="Genomic_DNA"/>
</dbReference>
<dbReference type="InterPro" id="IPR036188">
    <property type="entry name" value="FAD/NAD-bd_sf"/>
</dbReference>
<dbReference type="InterPro" id="IPR023753">
    <property type="entry name" value="FAD/NAD-binding_dom"/>
</dbReference>
<dbReference type="Gene3D" id="3.50.50.60">
    <property type="entry name" value="FAD/NAD(P)-binding domain"/>
    <property type="match status" value="2"/>
</dbReference>
<dbReference type="AlphaFoldDB" id="A0A3B1D2X2"/>
<keyword evidence="3" id="KW-0314">Glutamate biosynthesis</keyword>
<evidence type="ECO:0000256" key="3">
    <source>
        <dbReference type="ARBA" id="ARBA00023164"/>
    </source>
</evidence>
<dbReference type="GO" id="GO:0051536">
    <property type="term" value="F:iron-sulfur cluster binding"/>
    <property type="evidence" value="ECO:0007669"/>
    <property type="project" value="InterPro"/>
</dbReference>
<evidence type="ECO:0000256" key="4">
    <source>
        <dbReference type="ARBA" id="ARBA00029440"/>
    </source>
</evidence>
<dbReference type="InterPro" id="IPR009051">
    <property type="entry name" value="Helical_ferredxn"/>
</dbReference>
<dbReference type="PRINTS" id="PR00419">
    <property type="entry name" value="ADXRDTASE"/>
</dbReference>
<evidence type="ECO:0000313" key="7">
    <source>
        <dbReference type="EMBL" id="VAX30358.1"/>
    </source>
</evidence>
<dbReference type="SUPFAM" id="SSF51971">
    <property type="entry name" value="Nucleotide-binding domain"/>
    <property type="match status" value="2"/>
</dbReference>
<dbReference type="NCBIfam" id="TIGR01317">
    <property type="entry name" value="GOGAT_sm_gam"/>
    <property type="match status" value="1"/>
</dbReference>
<feature type="domain" description="FAD/NAD(P)-binding" evidence="5">
    <location>
        <begin position="147"/>
        <end position="462"/>
    </location>
</feature>
<dbReference type="Gene3D" id="1.10.1060.10">
    <property type="entry name" value="Alpha-helical ferredoxin"/>
    <property type="match status" value="1"/>
</dbReference>
<evidence type="ECO:0000259" key="5">
    <source>
        <dbReference type="Pfam" id="PF07992"/>
    </source>
</evidence>
<dbReference type="EC" id="1.4.1.13" evidence="7"/>
<dbReference type="PANTHER" id="PTHR43100:SF1">
    <property type="entry name" value="GLUTAMATE SYNTHASE [NADPH] SMALL CHAIN"/>
    <property type="match status" value="1"/>
</dbReference>
<dbReference type="InterPro" id="IPR006005">
    <property type="entry name" value="Glut_synth_ssu1"/>
</dbReference>
<dbReference type="InterPro" id="IPR028261">
    <property type="entry name" value="DPD_II"/>
</dbReference>
<organism evidence="7">
    <name type="scientific">hydrothermal vent metagenome</name>
    <dbReference type="NCBI Taxonomy" id="652676"/>
    <lineage>
        <taxon>unclassified sequences</taxon>
        <taxon>metagenomes</taxon>
        <taxon>ecological metagenomes</taxon>
    </lineage>
</organism>
<evidence type="ECO:0000256" key="2">
    <source>
        <dbReference type="ARBA" id="ARBA00023002"/>
    </source>
</evidence>
<keyword evidence="1" id="KW-0028">Amino-acid biosynthesis</keyword>
<dbReference type="Pfam" id="PF14691">
    <property type="entry name" value="Fer4_20"/>
    <property type="match status" value="1"/>
</dbReference>
<dbReference type="SUPFAM" id="SSF46548">
    <property type="entry name" value="alpha-helical ferredoxin"/>
    <property type="match status" value="1"/>
</dbReference>
<evidence type="ECO:0000256" key="1">
    <source>
        <dbReference type="ARBA" id="ARBA00022605"/>
    </source>
</evidence>
<dbReference type="GO" id="GO:0004355">
    <property type="term" value="F:glutamate synthase (NADPH) activity"/>
    <property type="evidence" value="ECO:0007669"/>
    <property type="project" value="UniProtKB-EC"/>
</dbReference>
<reference evidence="7" key="1">
    <citation type="submission" date="2018-06" db="EMBL/GenBank/DDBJ databases">
        <authorList>
            <person name="Zhirakovskaya E."/>
        </authorList>
    </citation>
    <scope>NUCLEOTIDE SEQUENCE</scope>
</reference>
<dbReference type="GO" id="GO:0016639">
    <property type="term" value="F:oxidoreductase activity, acting on the CH-NH2 group of donors, NAD or NADP as acceptor"/>
    <property type="evidence" value="ECO:0007669"/>
    <property type="project" value="InterPro"/>
</dbReference>
<proteinExistence type="predicted"/>
<gene>
    <name evidence="7" type="ORF">MNBD_NITROSPIRAE01-666</name>
</gene>
<dbReference type="Pfam" id="PF07992">
    <property type="entry name" value="Pyr_redox_2"/>
    <property type="match status" value="1"/>
</dbReference>
<dbReference type="InterPro" id="IPR051394">
    <property type="entry name" value="Glutamate_Synthase"/>
</dbReference>
<dbReference type="GO" id="GO:0006537">
    <property type="term" value="P:glutamate biosynthetic process"/>
    <property type="evidence" value="ECO:0007669"/>
    <property type="project" value="UniProtKB-KW"/>
</dbReference>
<accession>A0A3B1D2X2</accession>
<name>A0A3B1D2X2_9ZZZZ</name>